<feature type="domain" description="Soluble ligand binding" evidence="19">
    <location>
        <begin position="698"/>
        <end position="740"/>
    </location>
</feature>
<dbReference type="AlphaFoldDB" id="A0A6L3AZ60"/>
<dbReference type="Gene3D" id="3.10.560.10">
    <property type="entry name" value="Outer membrane lipoprotein wza domain like"/>
    <property type="match status" value="4"/>
</dbReference>
<proteinExistence type="inferred from homology"/>
<comment type="similarity">
    <text evidence="2">Belongs to the BexD/CtrA/VexA family.</text>
</comment>
<evidence type="ECO:0000256" key="14">
    <source>
        <dbReference type="ARBA" id="ARBA00023288"/>
    </source>
</evidence>
<evidence type="ECO:0000256" key="1">
    <source>
        <dbReference type="ARBA" id="ARBA00004571"/>
    </source>
</evidence>
<dbReference type="Pfam" id="PF10531">
    <property type="entry name" value="SLBB"/>
    <property type="match status" value="2"/>
</dbReference>
<evidence type="ECO:0000256" key="10">
    <source>
        <dbReference type="ARBA" id="ARBA00023114"/>
    </source>
</evidence>
<name>A0A6L3AZ60_AZOBR</name>
<dbReference type="PANTHER" id="PTHR33619:SF3">
    <property type="entry name" value="POLYSACCHARIDE EXPORT PROTEIN GFCE-RELATED"/>
    <property type="match status" value="1"/>
</dbReference>
<evidence type="ECO:0000256" key="4">
    <source>
        <dbReference type="ARBA" id="ARBA00022452"/>
    </source>
</evidence>
<keyword evidence="6" id="KW-0812">Transmembrane</keyword>
<dbReference type="GO" id="GO:0006811">
    <property type="term" value="P:monoatomic ion transport"/>
    <property type="evidence" value="ECO:0007669"/>
    <property type="project" value="UniProtKB-KW"/>
</dbReference>
<protein>
    <submittedName>
        <fullName evidence="21">Sugar transporter</fullName>
    </submittedName>
</protein>
<dbReference type="EMBL" id="QOKV01000010">
    <property type="protein sequence ID" value="KAA0684628.1"/>
    <property type="molecule type" value="Genomic_DNA"/>
</dbReference>
<evidence type="ECO:0000256" key="12">
    <source>
        <dbReference type="ARBA" id="ARBA00023139"/>
    </source>
</evidence>
<dbReference type="InterPro" id="IPR003715">
    <property type="entry name" value="Poly_export_N"/>
</dbReference>
<evidence type="ECO:0000259" key="19">
    <source>
        <dbReference type="Pfam" id="PF10531"/>
    </source>
</evidence>
<evidence type="ECO:0000256" key="3">
    <source>
        <dbReference type="ARBA" id="ARBA00022448"/>
    </source>
</evidence>
<dbReference type="GO" id="GO:0046930">
    <property type="term" value="C:pore complex"/>
    <property type="evidence" value="ECO:0007669"/>
    <property type="project" value="UniProtKB-KW"/>
</dbReference>
<keyword evidence="9" id="KW-0406">Ion transport</keyword>
<feature type="region of interest" description="Disordered" evidence="15">
    <location>
        <begin position="27"/>
        <end position="56"/>
    </location>
</feature>
<feature type="compositionally biased region" description="Low complexity" evidence="15">
    <location>
        <begin position="665"/>
        <end position="674"/>
    </location>
</feature>
<dbReference type="InterPro" id="IPR019554">
    <property type="entry name" value="Soluble_ligand-bd"/>
</dbReference>
<feature type="chain" id="PRO_5026789489" evidence="16">
    <location>
        <begin position="17"/>
        <end position="1020"/>
    </location>
</feature>
<feature type="domain" description="Soluble ligand binding" evidence="19">
    <location>
        <begin position="781"/>
        <end position="816"/>
    </location>
</feature>
<comment type="subcellular location">
    <subcellularLocation>
        <location evidence="1">Cell outer membrane</location>
        <topology evidence="1">Multi-pass membrane protein</topology>
    </subcellularLocation>
</comment>
<feature type="region of interest" description="Disordered" evidence="15">
    <location>
        <begin position="649"/>
        <end position="687"/>
    </location>
</feature>
<keyword evidence="7 16" id="KW-0732">Signal</keyword>
<keyword evidence="11" id="KW-0472">Membrane</keyword>
<feature type="signal peptide" evidence="16">
    <location>
        <begin position="1"/>
        <end position="16"/>
    </location>
</feature>
<evidence type="ECO:0000256" key="6">
    <source>
        <dbReference type="ARBA" id="ARBA00022692"/>
    </source>
</evidence>
<keyword evidence="3" id="KW-0813">Transport</keyword>
<dbReference type="InterPro" id="IPR054765">
    <property type="entry name" value="SLBB_dom"/>
</dbReference>
<dbReference type="Pfam" id="PF22461">
    <property type="entry name" value="SLBB_2"/>
    <property type="match status" value="1"/>
</dbReference>
<keyword evidence="13" id="KW-0998">Cell outer membrane</keyword>
<evidence type="ECO:0000256" key="13">
    <source>
        <dbReference type="ARBA" id="ARBA00023237"/>
    </source>
</evidence>
<keyword evidence="10" id="KW-0626">Porin</keyword>
<keyword evidence="4" id="KW-1134">Transmembrane beta strand</keyword>
<evidence type="ECO:0000259" key="20">
    <source>
        <dbReference type="Pfam" id="PF22461"/>
    </source>
</evidence>
<evidence type="ECO:0000256" key="8">
    <source>
        <dbReference type="ARBA" id="ARBA00023047"/>
    </source>
</evidence>
<evidence type="ECO:0000256" key="15">
    <source>
        <dbReference type="SAM" id="MobiDB-lite"/>
    </source>
</evidence>
<dbReference type="InterPro" id="IPR010425">
    <property type="entry name" value="Caps_synth_GfcC-like_C"/>
</dbReference>
<keyword evidence="8" id="KW-0625">Polysaccharide transport</keyword>
<evidence type="ECO:0000313" key="21">
    <source>
        <dbReference type="EMBL" id="KAA0684628.1"/>
    </source>
</evidence>
<evidence type="ECO:0000256" key="7">
    <source>
        <dbReference type="ARBA" id="ARBA00022729"/>
    </source>
</evidence>
<evidence type="ECO:0000256" key="9">
    <source>
        <dbReference type="ARBA" id="ARBA00023065"/>
    </source>
</evidence>
<evidence type="ECO:0000259" key="17">
    <source>
        <dbReference type="Pfam" id="PF02563"/>
    </source>
</evidence>
<gene>
    <name evidence="21" type="ORF">DS837_16450</name>
</gene>
<dbReference type="Proteomes" id="UP000476837">
    <property type="component" value="Unassembled WGS sequence"/>
</dbReference>
<reference evidence="21 22" key="1">
    <citation type="submission" date="2018-07" db="EMBL/GenBank/DDBJ databases">
        <title>Genome sequence of Roseomonas fauriae ATCC 49958.</title>
        <authorList>
            <person name="Sant'Anna F.H."/>
            <person name="Baldani J.I."/>
            <person name="Zilli J.E."/>
            <person name="Reis V.M."/>
            <person name="Hartmann A."/>
            <person name="Cruz L."/>
            <person name="de Souza E.M."/>
            <person name="de Oliveira Pedrosa F."/>
            <person name="Passaglia L.M.P."/>
        </authorList>
    </citation>
    <scope>NUCLEOTIDE SEQUENCE [LARGE SCALE GENOMIC DNA]</scope>
    <source>
        <strain evidence="21 22">ATCC 49958</strain>
    </source>
</reference>
<keyword evidence="12" id="KW-0564">Palmitate</keyword>
<evidence type="ECO:0000256" key="11">
    <source>
        <dbReference type="ARBA" id="ARBA00023136"/>
    </source>
</evidence>
<sequence>MVPMAALMAWALAVSAAEPASPVLHARNTAPSSQAIPPPRGGTTRPAPASDSPSPIEAAYSERAGSVLLQFGYDQFGQDPPRRDGSGGVQADYTLGPGDELLVSLRGQKSISKRHLIDGAGLLTVDDVRPVVAQGLTLAELRAQLADAVTASFPNTEVYVSVTEIRRIGVLVTGAVARPGRQEIGAFATLIDALTAAGGVTRGGSLRRIRLFHAHAAANAPATGLPIDLYDLFMTGDGANAGIRLRDGDRVFVPPLGPTVALAGSLKRPGVYELPPGEDRLPIAVAREMAGGLLRPGAHRVLRYAIGPNGEERAEELSDADTAQLGDGDLLLLAPRREDRRGDLRLDGHVLRPGARALERTPTIGALVSTADLGAAPYLPFAVLASIHPDNRSRILQPIDLGAVLAGRDRRPLAENDVLYVLGADDVDFLTSEPVLELLRGAREPAQDACRGLMVLARALTAQPDGPLAHGPQAQAAARLTGGRTPCPPLFEAVPDLLVFALEHSTLLMGGVPRPGFYPSTGRGSAAELALAAGGPESGAHAPAFGGASQHRPAAAGTIVEPDDPVYELTGHARRPGVRPLAGGSTLRDALTGGDALKRDVYPLLGVIERFDRRTLAHRLIPFSPQEVASGQANRALSDGDRVRLLSTAEVRSLARSPDKERKSGTPPTDTGPPDAEPSDTEPPLPGDIAELVRERGVQVRGAVRTPGTYPVAEMATVEALLATAGGLAATADLASLEVTTATGQRRRLDLNDGASARTALRPGDSLRVNPKPQALEARAVTISGAVRRPGAYDVARGETLSSLIDRAGGLTEEAYPAGTSFLRDSERKRERAWFDQQARDLERWMVQEVEKGEAARSDVVGLARQLATQLRGVEPLGRIVVEADPLVLRQRPELDVLLEPDDRILIPKRPLTVTVTGEVLHPTAAQFVSGKTAEAYLREAGGASRNADDARIFLVLPDGRAQPLSLSSWNHTVTAIPPGSSIVVPRDPKPFDLMEFSKNMGTILGQLAISAAAIAVISE</sequence>
<dbReference type="PANTHER" id="PTHR33619">
    <property type="entry name" value="POLYSACCHARIDE EXPORT PROTEIN GFCE-RELATED"/>
    <property type="match status" value="1"/>
</dbReference>
<dbReference type="Pfam" id="PF06251">
    <property type="entry name" value="Caps_syn_GfcC_C"/>
    <property type="match status" value="1"/>
</dbReference>
<keyword evidence="5 21" id="KW-0762">Sugar transport</keyword>
<organism evidence="21 22">
    <name type="scientific">Azospirillum brasilense</name>
    <dbReference type="NCBI Taxonomy" id="192"/>
    <lineage>
        <taxon>Bacteria</taxon>
        <taxon>Pseudomonadati</taxon>
        <taxon>Pseudomonadota</taxon>
        <taxon>Alphaproteobacteria</taxon>
        <taxon>Rhodospirillales</taxon>
        <taxon>Azospirillaceae</taxon>
        <taxon>Azospirillum</taxon>
    </lineage>
</organism>
<dbReference type="GO" id="GO:0015159">
    <property type="term" value="F:polysaccharide transmembrane transporter activity"/>
    <property type="evidence" value="ECO:0007669"/>
    <property type="project" value="InterPro"/>
</dbReference>
<evidence type="ECO:0000256" key="2">
    <source>
        <dbReference type="ARBA" id="ARBA00009450"/>
    </source>
</evidence>
<dbReference type="Pfam" id="PF02563">
    <property type="entry name" value="Poly_export"/>
    <property type="match status" value="1"/>
</dbReference>
<evidence type="ECO:0000259" key="18">
    <source>
        <dbReference type="Pfam" id="PF06251"/>
    </source>
</evidence>
<comment type="caution">
    <text evidence="21">The sequence shown here is derived from an EMBL/GenBank/DDBJ whole genome shotgun (WGS) entry which is preliminary data.</text>
</comment>
<dbReference type="GO" id="GO:0009279">
    <property type="term" value="C:cell outer membrane"/>
    <property type="evidence" value="ECO:0007669"/>
    <property type="project" value="UniProtKB-SubCell"/>
</dbReference>
<feature type="domain" description="SLBB" evidence="20">
    <location>
        <begin position="170"/>
        <end position="253"/>
    </location>
</feature>
<dbReference type="InterPro" id="IPR049712">
    <property type="entry name" value="Poly_export"/>
</dbReference>
<dbReference type="SUPFAM" id="SSF142984">
    <property type="entry name" value="Nqo1 middle domain-like"/>
    <property type="match status" value="1"/>
</dbReference>
<feature type="domain" description="Polysaccharide export protein N-terminal" evidence="17">
    <location>
        <begin position="89"/>
        <end position="163"/>
    </location>
</feature>
<accession>A0A6L3AZ60</accession>
<dbReference type="GO" id="GO:0015288">
    <property type="term" value="F:porin activity"/>
    <property type="evidence" value="ECO:0007669"/>
    <property type="project" value="UniProtKB-KW"/>
</dbReference>
<feature type="domain" description="Capsule biosynthesis GfcC-like C-terminal" evidence="18">
    <location>
        <begin position="926"/>
        <end position="988"/>
    </location>
</feature>
<keyword evidence="14" id="KW-0449">Lipoprotein</keyword>
<evidence type="ECO:0000313" key="22">
    <source>
        <dbReference type="Proteomes" id="UP000476837"/>
    </source>
</evidence>
<evidence type="ECO:0000256" key="5">
    <source>
        <dbReference type="ARBA" id="ARBA00022597"/>
    </source>
</evidence>
<evidence type="ECO:0000256" key="16">
    <source>
        <dbReference type="SAM" id="SignalP"/>
    </source>
</evidence>